<dbReference type="NCBIfam" id="TIGR03831">
    <property type="entry name" value="YgiT_finger"/>
    <property type="match status" value="1"/>
</dbReference>
<dbReference type="EMBL" id="BJCF01000007">
    <property type="protein sequence ID" value="GCL41292.1"/>
    <property type="molecule type" value="Genomic_DNA"/>
</dbReference>
<protein>
    <recommendedName>
        <fullName evidence="3">YgiT-type zinc finger domain-containing protein</fullName>
    </recommendedName>
</protein>
<evidence type="ECO:0008006" key="3">
    <source>
        <dbReference type="Google" id="ProtNLM"/>
    </source>
</evidence>
<organism evidence="1 2">
    <name type="scientific">Dolichospermum planctonicum</name>
    <dbReference type="NCBI Taxonomy" id="136072"/>
    <lineage>
        <taxon>Bacteria</taxon>
        <taxon>Bacillati</taxon>
        <taxon>Cyanobacteriota</taxon>
        <taxon>Cyanophyceae</taxon>
        <taxon>Nostocales</taxon>
        <taxon>Aphanizomenonaceae</taxon>
        <taxon>Dolichospermum</taxon>
    </lineage>
</organism>
<sequence>MKCDICNSEGVHIRNVTRTYGKGEELLIIENLPIISCPHCGESYSTSRCYEVQ</sequence>
<accession>A0A480A9W1</accession>
<evidence type="ECO:0000313" key="2">
    <source>
        <dbReference type="Proteomes" id="UP000299367"/>
    </source>
</evidence>
<dbReference type="Proteomes" id="UP000299367">
    <property type="component" value="Unassembled WGS sequence"/>
</dbReference>
<reference evidence="2" key="1">
    <citation type="submission" date="2019-02" db="EMBL/GenBank/DDBJ databases">
        <title>Draft genome sequence of Dolichospermum planctonicum NIES-80.</title>
        <authorList>
            <person name="Yamaguchi H."/>
            <person name="Suzuki S."/>
            <person name="Kawachi M."/>
        </authorList>
    </citation>
    <scope>NUCLEOTIDE SEQUENCE [LARGE SCALE GENOMIC DNA]</scope>
    <source>
        <strain evidence="2">NIES-80</strain>
    </source>
</reference>
<dbReference type="InterPro" id="IPR022453">
    <property type="entry name" value="Znf_MqsA-type"/>
</dbReference>
<evidence type="ECO:0000313" key="1">
    <source>
        <dbReference type="EMBL" id="GCL41292.1"/>
    </source>
</evidence>
<dbReference type="RefSeq" id="WP_137907039.1">
    <property type="nucleotide sequence ID" value="NZ_BJCF01000007.1"/>
</dbReference>
<proteinExistence type="predicted"/>
<dbReference type="AlphaFoldDB" id="A0A480A9W1"/>
<gene>
    <name evidence="1" type="ORF">NIES80_09870</name>
</gene>
<dbReference type="Gene3D" id="3.10.20.860">
    <property type="match status" value="1"/>
</dbReference>
<comment type="caution">
    <text evidence="1">The sequence shown here is derived from an EMBL/GenBank/DDBJ whole genome shotgun (WGS) entry which is preliminary data.</text>
</comment>
<name>A0A480A9W1_9CYAN</name>